<proteinExistence type="predicted"/>
<dbReference type="Proteomes" id="UP000016496">
    <property type="component" value="Unassembled WGS sequence"/>
</dbReference>
<dbReference type="HOGENOM" id="CLU_045938_0_0_10"/>
<evidence type="ECO:0000259" key="1">
    <source>
        <dbReference type="Pfam" id="PF00754"/>
    </source>
</evidence>
<gene>
    <name evidence="3" type="ORF">HMPREF1981_03475</name>
</gene>
<dbReference type="InterPro" id="IPR008979">
    <property type="entry name" value="Galactose-bd-like_sf"/>
</dbReference>
<dbReference type="Gene3D" id="2.60.40.1740">
    <property type="entry name" value="hypothetical protein (bacova_03559)"/>
    <property type="match status" value="1"/>
</dbReference>
<reference evidence="3 4" key="1">
    <citation type="submission" date="2013-08" db="EMBL/GenBank/DDBJ databases">
        <authorList>
            <person name="Weinstock G."/>
            <person name="Sodergren E."/>
            <person name="Wylie T."/>
            <person name="Fulton L."/>
            <person name="Fulton R."/>
            <person name="Fronick C."/>
            <person name="O'Laughlin M."/>
            <person name="Godfrey J."/>
            <person name="Miner T."/>
            <person name="Herter B."/>
            <person name="Appelbaum E."/>
            <person name="Cordes M."/>
            <person name="Lek S."/>
            <person name="Wollam A."/>
            <person name="Pepin K.H."/>
            <person name="Palsikar V.B."/>
            <person name="Mitreva M."/>
            <person name="Wilson R.K."/>
        </authorList>
    </citation>
    <scope>NUCLEOTIDE SEQUENCE [LARGE SCALE GENOMIC DNA]</scope>
    <source>
        <strain evidence="3 4">F0041</strain>
    </source>
</reference>
<dbReference type="RefSeq" id="WP_021647280.1">
    <property type="nucleotide sequence ID" value="NZ_KE993167.1"/>
</dbReference>
<protein>
    <submittedName>
        <fullName evidence="3">F5/8 type C domain protein</fullName>
    </submittedName>
</protein>
<dbReference type="EMBL" id="AWSV01000176">
    <property type="protein sequence ID" value="ERI81000.1"/>
    <property type="molecule type" value="Genomic_DNA"/>
</dbReference>
<comment type="caution">
    <text evidence="3">The sequence shown here is derived from an EMBL/GenBank/DDBJ whole genome shotgun (WGS) entry which is preliminary data.</text>
</comment>
<sequence>MKKKNIIYILLAVFLGNTACEDVDKDEIYKGRFEKILFLAESGTTDITLYKTGEDTDYEISVVKSGTMPETTASGRLQTMTNEEYAKYTEATGAEYLKLPSDCYLLENAEMDFMPNERFKTVKLTMHTSRIDEVIIAGKEYVIPLILKSERDSVNAEKNILLLKTQVVIPSVSFKESGLITQYVGKGKASFEIPLEIQIENKWDFTCKVKVDATAAQGHPLLSKGYVLENEGVVTFSKGNNLATLKVNIDRDAAGLNEVSREVKVLPLTIESISMSGFVINSKPHLMGVSCKYPLTVSMLSTNAQEPSEGAIPNMIDGSIGTYFHSAWSIQINEPHYVQVTLPEAVSSFAFTYVNRSSNGNAAMKRFKVEVSDNGKDFTLLKEYSQAVDNLPTGAAGEFNSVVLTPDKPINNIRFICLENWTGKKFFVWSEFRLYAL</sequence>
<accession>U2C8Y6</accession>
<evidence type="ECO:0000313" key="4">
    <source>
        <dbReference type="Proteomes" id="UP000016496"/>
    </source>
</evidence>
<name>U2C8Y6_9BACE</name>
<dbReference type="Pfam" id="PF08522">
    <property type="entry name" value="BT_3987-like_N"/>
    <property type="match status" value="1"/>
</dbReference>
<dbReference type="InterPro" id="IPR000421">
    <property type="entry name" value="FA58C"/>
</dbReference>
<dbReference type="OrthoDB" id="948486at2"/>
<dbReference type="Gene3D" id="2.60.120.260">
    <property type="entry name" value="Galactose-binding domain-like"/>
    <property type="match status" value="1"/>
</dbReference>
<feature type="domain" description="F5/8 type C" evidence="1">
    <location>
        <begin position="306"/>
        <end position="431"/>
    </location>
</feature>
<dbReference type="PATRIC" id="fig|1321819.3.peg.3202"/>
<evidence type="ECO:0000313" key="3">
    <source>
        <dbReference type="EMBL" id="ERI81000.1"/>
    </source>
</evidence>
<dbReference type="InterPro" id="IPR013728">
    <property type="entry name" value="BT_3987-like_N"/>
</dbReference>
<dbReference type="AlphaFoldDB" id="U2C8Y6"/>
<feature type="domain" description="BT-3987-like N-terminal" evidence="2">
    <location>
        <begin position="38"/>
        <end position="151"/>
    </location>
</feature>
<dbReference type="SUPFAM" id="SSF49785">
    <property type="entry name" value="Galactose-binding domain-like"/>
    <property type="match status" value="1"/>
</dbReference>
<organism evidence="3 4">
    <name type="scientific">Bacteroides pyogenes F0041</name>
    <dbReference type="NCBI Taxonomy" id="1321819"/>
    <lineage>
        <taxon>Bacteria</taxon>
        <taxon>Pseudomonadati</taxon>
        <taxon>Bacteroidota</taxon>
        <taxon>Bacteroidia</taxon>
        <taxon>Bacteroidales</taxon>
        <taxon>Bacteroidaceae</taxon>
        <taxon>Bacteroides</taxon>
    </lineage>
</organism>
<evidence type="ECO:0000259" key="2">
    <source>
        <dbReference type="Pfam" id="PF08522"/>
    </source>
</evidence>
<dbReference type="Pfam" id="PF00754">
    <property type="entry name" value="F5_F8_type_C"/>
    <property type="match status" value="1"/>
</dbReference>